<accession>A0AAD6ETN1</accession>
<gene>
    <name evidence="2" type="ORF">LUZ61_004349</name>
</gene>
<protein>
    <submittedName>
        <fullName evidence="2">Uncharacterized protein</fullName>
    </submittedName>
</protein>
<evidence type="ECO:0000256" key="1">
    <source>
        <dbReference type="SAM" id="Coils"/>
    </source>
</evidence>
<sequence length="241" mass="27831">MANLDSQREFLSLIRDFSNHKSHGDRRVSDLKKRMLDLTSHLESANSDLQLAKQSRETAEQDLRGTQLHLDITCASIRALEARARNLQEEISRIGSDLNALKNKEDAEREDFKTKMLEMNARIREFREMAAQTISKQQSPELPLSTVGEVTKTENSMPDAKESFKGLHENFKCINAEMQMLEAEYEKQLHDHTEVSKELGNLRRKRILVAAIIEESKLLQELAEYPLFTNNVYCFYQNDSK</sequence>
<dbReference type="PANTHER" id="PTHR36001:SF2">
    <property type="entry name" value="CTAGE FAMILY PROTEIN-RELATED"/>
    <property type="match status" value="1"/>
</dbReference>
<keyword evidence="3" id="KW-1185">Reference proteome</keyword>
<proteinExistence type="predicted"/>
<dbReference type="SUPFAM" id="SSF57997">
    <property type="entry name" value="Tropomyosin"/>
    <property type="match status" value="1"/>
</dbReference>
<keyword evidence="1" id="KW-0175">Coiled coil</keyword>
<dbReference type="InterPro" id="IPR053327">
    <property type="entry name" value="KIP"/>
</dbReference>
<dbReference type="EMBL" id="JAMRDG010000001">
    <property type="protein sequence ID" value="KAJ3700644.1"/>
    <property type="molecule type" value="Genomic_DNA"/>
</dbReference>
<reference evidence="2 3" key="1">
    <citation type="journal article" date="2022" name="Cell">
        <title>Repeat-based holocentromeres influence genome architecture and karyotype evolution.</title>
        <authorList>
            <person name="Hofstatter P.G."/>
            <person name="Thangavel G."/>
            <person name="Lux T."/>
            <person name="Neumann P."/>
            <person name="Vondrak T."/>
            <person name="Novak P."/>
            <person name="Zhang M."/>
            <person name="Costa L."/>
            <person name="Castellani M."/>
            <person name="Scott A."/>
            <person name="Toegelov H."/>
            <person name="Fuchs J."/>
            <person name="Mata-Sucre Y."/>
            <person name="Dias Y."/>
            <person name="Vanzela A.L.L."/>
            <person name="Huettel B."/>
            <person name="Almeida C.C.S."/>
            <person name="Simkova H."/>
            <person name="Souza G."/>
            <person name="Pedrosa-Harand A."/>
            <person name="Macas J."/>
            <person name="Mayer K.F.X."/>
            <person name="Houben A."/>
            <person name="Marques A."/>
        </authorList>
    </citation>
    <scope>NUCLEOTIDE SEQUENCE [LARGE SCALE GENOMIC DNA]</scope>
    <source>
        <strain evidence="2">RhyTen1mFocal</strain>
    </source>
</reference>
<organism evidence="2 3">
    <name type="scientific">Rhynchospora tenuis</name>
    <dbReference type="NCBI Taxonomy" id="198213"/>
    <lineage>
        <taxon>Eukaryota</taxon>
        <taxon>Viridiplantae</taxon>
        <taxon>Streptophyta</taxon>
        <taxon>Embryophyta</taxon>
        <taxon>Tracheophyta</taxon>
        <taxon>Spermatophyta</taxon>
        <taxon>Magnoliopsida</taxon>
        <taxon>Liliopsida</taxon>
        <taxon>Poales</taxon>
        <taxon>Cyperaceae</taxon>
        <taxon>Cyperoideae</taxon>
        <taxon>Rhynchosporeae</taxon>
        <taxon>Rhynchospora</taxon>
    </lineage>
</organism>
<feature type="coiled-coil region" evidence="1">
    <location>
        <begin position="42"/>
        <end position="104"/>
    </location>
</feature>
<dbReference type="AlphaFoldDB" id="A0AAD6ETN1"/>
<dbReference type="Proteomes" id="UP001210211">
    <property type="component" value="Unassembled WGS sequence"/>
</dbReference>
<comment type="caution">
    <text evidence="2">The sequence shown here is derived from an EMBL/GenBank/DDBJ whole genome shotgun (WGS) entry which is preliminary data.</text>
</comment>
<dbReference type="PANTHER" id="PTHR36001">
    <property type="entry name" value="CTAGE FAMILY PROTEIN-RELATED"/>
    <property type="match status" value="1"/>
</dbReference>
<name>A0AAD6ETN1_9POAL</name>
<evidence type="ECO:0000313" key="2">
    <source>
        <dbReference type="EMBL" id="KAJ3700644.1"/>
    </source>
</evidence>
<evidence type="ECO:0000313" key="3">
    <source>
        <dbReference type="Proteomes" id="UP001210211"/>
    </source>
</evidence>